<dbReference type="SUPFAM" id="SSF52402">
    <property type="entry name" value="Adenine nucleotide alpha hydrolases-like"/>
    <property type="match status" value="1"/>
</dbReference>
<dbReference type="RefSeq" id="WP_021287188.1">
    <property type="nucleotide sequence ID" value="NZ_AUPZ01000005.1"/>
</dbReference>
<keyword evidence="4 6" id="KW-0067">ATP-binding</keyword>
<comment type="catalytic activity">
    <reaction evidence="5 6">
        <text>cytidine(34) in tRNA(Ile2) + L-lysine + ATP = lysidine(34) in tRNA(Ile2) + AMP + diphosphate + H(+)</text>
        <dbReference type="Rhea" id="RHEA:43744"/>
        <dbReference type="Rhea" id="RHEA-COMP:10625"/>
        <dbReference type="Rhea" id="RHEA-COMP:10670"/>
        <dbReference type="ChEBI" id="CHEBI:15378"/>
        <dbReference type="ChEBI" id="CHEBI:30616"/>
        <dbReference type="ChEBI" id="CHEBI:32551"/>
        <dbReference type="ChEBI" id="CHEBI:33019"/>
        <dbReference type="ChEBI" id="CHEBI:82748"/>
        <dbReference type="ChEBI" id="CHEBI:83665"/>
        <dbReference type="ChEBI" id="CHEBI:456215"/>
        <dbReference type="EC" id="6.3.4.19"/>
    </reaction>
</comment>
<dbReference type="CDD" id="cd01992">
    <property type="entry name" value="TilS_N"/>
    <property type="match status" value="1"/>
</dbReference>
<keyword evidence="3 6" id="KW-0547">Nucleotide-binding</keyword>
<dbReference type="eggNOG" id="COG0037">
    <property type="taxonomic scope" value="Bacteria"/>
</dbReference>
<dbReference type="NCBIfam" id="TIGR02432">
    <property type="entry name" value="lysidine_TilS_N"/>
    <property type="match status" value="1"/>
</dbReference>
<organism evidence="8 9">
    <name type="scientific">Sulfurimonas hongkongensis</name>
    <dbReference type="NCBI Taxonomy" id="1172190"/>
    <lineage>
        <taxon>Bacteria</taxon>
        <taxon>Pseudomonadati</taxon>
        <taxon>Campylobacterota</taxon>
        <taxon>Epsilonproteobacteria</taxon>
        <taxon>Campylobacterales</taxon>
        <taxon>Sulfurimonadaceae</taxon>
        <taxon>Sulfurimonas</taxon>
    </lineage>
</organism>
<dbReference type="PATRIC" id="fig|1172190.3.peg.895"/>
<dbReference type="InterPro" id="IPR012094">
    <property type="entry name" value="tRNA_Ile_lys_synt"/>
</dbReference>
<proteinExistence type="inferred from homology"/>
<name>T0JFP0_9BACT</name>
<keyword evidence="1 6" id="KW-0436">Ligase</keyword>
<comment type="function">
    <text evidence="6">Ligates lysine onto the cytidine present at position 34 of the AUA codon-specific tRNA(Ile) that contains the anticodon CAU, in an ATP-dependent manner. Cytidine is converted to lysidine, thus changing the amino acid specificity of the tRNA from methionine to isoleucine.</text>
</comment>
<dbReference type="AlphaFoldDB" id="T0JFP0"/>
<dbReference type="Pfam" id="PF01171">
    <property type="entry name" value="ATP_bind_3"/>
    <property type="match status" value="1"/>
</dbReference>
<reference evidence="8 9" key="1">
    <citation type="submission" date="2013-07" db="EMBL/GenBank/DDBJ databases">
        <title>Sulfurimonas hongkongensis AST-10 Genome Sequencing.</title>
        <authorList>
            <person name="Cai L."/>
            <person name="Zhang T."/>
        </authorList>
    </citation>
    <scope>NUCLEOTIDE SEQUENCE [LARGE SCALE GENOMIC DNA]</scope>
    <source>
        <strain evidence="8 9">AST-10</strain>
    </source>
</reference>
<evidence type="ECO:0000313" key="8">
    <source>
        <dbReference type="EMBL" id="EQB39860.1"/>
    </source>
</evidence>
<keyword evidence="2 6" id="KW-0819">tRNA processing</keyword>
<evidence type="ECO:0000256" key="1">
    <source>
        <dbReference type="ARBA" id="ARBA00022598"/>
    </source>
</evidence>
<dbReference type="GO" id="GO:0006400">
    <property type="term" value="P:tRNA modification"/>
    <property type="evidence" value="ECO:0007669"/>
    <property type="project" value="UniProtKB-UniRule"/>
</dbReference>
<dbReference type="EC" id="6.3.4.19" evidence="6"/>
<dbReference type="STRING" id="1172190.M947_04585"/>
<keyword evidence="9" id="KW-1185">Reference proteome</keyword>
<comment type="domain">
    <text evidence="6">The N-terminal region contains the highly conserved SGGXDS motif, predicted to be a P-loop motif involved in ATP binding.</text>
</comment>
<evidence type="ECO:0000256" key="6">
    <source>
        <dbReference type="HAMAP-Rule" id="MF_01161"/>
    </source>
</evidence>
<evidence type="ECO:0000256" key="3">
    <source>
        <dbReference type="ARBA" id="ARBA00022741"/>
    </source>
</evidence>
<evidence type="ECO:0000256" key="5">
    <source>
        <dbReference type="ARBA" id="ARBA00048539"/>
    </source>
</evidence>
<dbReference type="InterPro" id="IPR012795">
    <property type="entry name" value="tRNA_Ile_lys_synt_N"/>
</dbReference>
<dbReference type="GO" id="GO:0005524">
    <property type="term" value="F:ATP binding"/>
    <property type="evidence" value="ECO:0007669"/>
    <property type="project" value="UniProtKB-UniRule"/>
</dbReference>
<sequence length="331" mass="39113">MLENSTLYQLRGKKNLLAFSGGVDSSALFFLLLNENIEFDIAIVDYKQREQSELEVSYAKGLASRYNLFCHTLEAPSIESNFEAKAREIRYDFFESLIRKHSYDNLITAHHLGDRFEWMLMQFCRGAGCAEMAGMQKLQKRDTYTLVRPLLHLDKSELYAYLKKSDIKYFEDETNRDKEIKRNYFRHRHTNVLLDKYLSGIKKSFEYLDADREALVPEIKIEHIKELTYFKSTNNTRSDIFIIDKILKTKSYMLSFAERELLREQSSLVVGREFLVCRMGEFVFVSPYLDAKTPMTKEFKEECRVIKIAPKMRPYLYKNRDTFAKVKELLL</sequence>
<dbReference type="PANTHER" id="PTHR43033">
    <property type="entry name" value="TRNA(ILE)-LYSIDINE SYNTHASE-RELATED"/>
    <property type="match status" value="1"/>
</dbReference>
<evidence type="ECO:0000256" key="4">
    <source>
        <dbReference type="ARBA" id="ARBA00022840"/>
    </source>
</evidence>
<dbReference type="InterPro" id="IPR014729">
    <property type="entry name" value="Rossmann-like_a/b/a_fold"/>
</dbReference>
<comment type="similarity">
    <text evidence="6">Belongs to the tRNA(Ile)-lysidine synthase family.</text>
</comment>
<feature type="binding site" evidence="6">
    <location>
        <begin position="20"/>
        <end position="25"/>
    </location>
    <ligand>
        <name>ATP</name>
        <dbReference type="ChEBI" id="CHEBI:30616"/>
    </ligand>
</feature>
<dbReference type="OrthoDB" id="5289653at2"/>
<feature type="domain" description="tRNA(Ile)-lysidine/2-thiocytidine synthase N-terminal" evidence="7">
    <location>
        <begin position="15"/>
        <end position="188"/>
    </location>
</feature>
<dbReference type="EMBL" id="AUPZ01000005">
    <property type="protein sequence ID" value="EQB39860.1"/>
    <property type="molecule type" value="Genomic_DNA"/>
</dbReference>
<keyword evidence="6" id="KW-0963">Cytoplasm</keyword>
<accession>T0JFP0</accession>
<evidence type="ECO:0000259" key="7">
    <source>
        <dbReference type="Pfam" id="PF01171"/>
    </source>
</evidence>
<dbReference type="GO" id="GO:0005737">
    <property type="term" value="C:cytoplasm"/>
    <property type="evidence" value="ECO:0007669"/>
    <property type="project" value="UniProtKB-SubCell"/>
</dbReference>
<protein>
    <recommendedName>
        <fullName evidence="6">tRNA(Ile)-lysidine synthase</fullName>
        <ecNumber evidence="6">6.3.4.19</ecNumber>
    </recommendedName>
    <alternativeName>
        <fullName evidence="6">tRNA(Ile)-2-lysyl-cytidine synthase</fullName>
    </alternativeName>
    <alternativeName>
        <fullName evidence="6">tRNA(Ile)-lysidine synthetase</fullName>
    </alternativeName>
</protein>
<dbReference type="GO" id="GO:0032267">
    <property type="term" value="F:tRNA(Ile)-lysidine synthase activity"/>
    <property type="evidence" value="ECO:0007669"/>
    <property type="project" value="UniProtKB-EC"/>
</dbReference>
<comment type="subcellular location">
    <subcellularLocation>
        <location evidence="6">Cytoplasm</location>
    </subcellularLocation>
</comment>
<dbReference type="InterPro" id="IPR011063">
    <property type="entry name" value="TilS/TtcA_N"/>
</dbReference>
<dbReference type="PANTHER" id="PTHR43033:SF1">
    <property type="entry name" value="TRNA(ILE)-LYSIDINE SYNTHASE-RELATED"/>
    <property type="match status" value="1"/>
</dbReference>
<dbReference type="Gene3D" id="3.40.50.620">
    <property type="entry name" value="HUPs"/>
    <property type="match status" value="1"/>
</dbReference>
<evidence type="ECO:0000256" key="2">
    <source>
        <dbReference type="ARBA" id="ARBA00022694"/>
    </source>
</evidence>
<dbReference type="Proteomes" id="UP000015520">
    <property type="component" value="Unassembled WGS sequence"/>
</dbReference>
<dbReference type="HAMAP" id="MF_01161">
    <property type="entry name" value="tRNA_Ile_lys_synt"/>
    <property type="match status" value="1"/>
</dbReference>
<comment type="caution">
    <text evidence="8">The sequence shown here is derived from an EMBL/GenBank/DDBJ whole genome shotgun (WGS) entry which is preliminary data.</text>
</comment>
<evidence type="ECO:0000313" key="9">
    <source>
        <dbReference type="Proteomes" id="UP000015520"/>
    </source>
</evidence>
<gene>
    <name evidence="6" type="primary">tilS</name>
    <name evidence="8" type="ORF">M947_04585</name>
</gene>